<organism evidence="2 3">
    <name type="scientific">Toxoplasma gondii p89</name>
    <dbReference type="NCBI Taxonomy" id="943119"/>
    <lineage>
        <taxon>Eukaryota</taxon>
        <taxon>Sar</taxon>
        <taxon>Alveolata</taxon>
        <taxon>Apicomplexa</taxon>
        <taxon>Conoidasida</taxon>
        <taxon>Coccidia</taxon>
        <taxon>Eucoccidiorida</taxon>
        <taxon>Eimeriorina</taxon>
        <taxon>Sarcocystidae</taxon>
        <taxon>Toxoplasma</taxon>
    </lineage>
</organism>
<feature type="region of interest" description="Disordered" evidence="1">
    <location>
        <begin position="493"/>
        <end position="526"/>
    </location>
</feature>
<gene>
    <name evidence="2" type="ORF">TGP89_291690</name>
</gene>
<feature type="region of interest" description="Disordered" evidence="1">
    <location>
        <begin position="654"/>
        <end position="691"/>
    </location>
</feature>
<dbReference type="EMBL" id="AEYI02002015">
    <property type="protein sequence ID" value="KFG30847.1"/>
    <property type="molecule type" value="Genomic_DNA"/>
</dbReference>
<feature type="region of interest" description="Disordered" evidence="1">
    <location>
        <begin position="457"/>
        <end position="479"/>
    </location>
</feature>
<feature type="compositionally biased region" description="Basic and acidic residues" evidence="1">
    <location>
        <begin position="654"/>
        <end position="664"/>
    </location>
</feature>
<dbReference type="AlphaFoldDB" id="A0A086JFC9"/>
<dbReference type="VEuPathDB" id="ToxoDB:TGP89_291690"/>
<feature type="region of interest" description="Disordered" evidence="1">
    <location>
        <begin position="315"/>
        <end position="358"/>
    </location>
</feature>
<dbReference type="OrthoDB" id="333657at2759"/>
<protein>
    <submittedName>
        <fullName evidence="2">Uncharacterized protein</fullName>
    </submittedName>
</protein>
<evidence type="ECO:0000313" key="2">
    <source>
        <dbReference type="EMBL" id="KFG30847.1"/>
    </source>
</evidence>
<feature type="compositionally biased region" description="Basic and acidic residues" evidence="1">
    <location>
        <begin position="679"/>
        <end position="691"/>
    </location>
</feature>
<sequence>MPLPWSLPTMSDCRQVRWICAHVFFCLAFLLALACSTQSVCSLALTRTDRLPRFRVGTDILCGQQPWVFRRLAYSAQTRRATPHSACSSTLLSPHILRFLAFQLFPFSPGVPATGGSVNPLRNPGSAVWFRSQSWRTVDRSRAFPVLAPEQLTFPVLSAHGRMQFGFSAVASLGEFGNRWRGCGGRAPQWSVCSSANTCSPPAASDCFLTPHETTWLSSWSSILSRVSPAGAASALFAKRRPTAGISAGDAEDEESEEQQEEEQFVLDPSKVRSRFGSLTEPGPSPEIPPESPYWPSFPAKRVTPVPAKLPRWHPRSPFPTLQPRGPFYPANPRKTKPPKCRRFKGEAPPPVEMPRPPAKLRRDFRTWVRDAHYEYPQFTTIQASLRYRRRLKRSSRKLDWRLKSLQNRRMYFAWRRNMRDQETHRWIREMERWSLLAARYWKNQYALQAQRWIAGDQEPDSSAMSEDSDVGGRQNEGQQDGNLAFEEAASPDVGQDAEEMKPAESCAEQHGEQQEERVRRLSKRREASLRDTRGLCRGEDKAEDILRSADVEALDDVLRRGYRLPPMTASVAASPIPWWSSAKGLHKWRGRKTATNVQSRWVNWANPTREVEAVVAGQLLRRQGRVLQHLREKGVVLRETLQRVATQGNVMADAEKPELRGDVESVESPPGVSLESAGETHADPSRDLSVETRRLKAIEAAMDVAMMLGQSVVTKTSGASTPYDVHSPFMRSHTSSRRRRNRMRGRMKDPDQRNMTRQERRLANFARRQKAAAEERAALKEARRKAWEARAGAGGS</sequence>
<feature type="compositionally biased region" description="Pro residues" evidence="1">
    <location>
        <begin position="348"/>
        <end position="358"/>
    </location>
</feature>
<feature type="compositionally biased region" description="Basic and acidic residues" evidence="1">
    <location>
        <begin position="499"/>
        <end position="526"/>
    </location>
</feature>
<feature type="region of interest" description="Disordered" evidence="1">
    <location>
        <begin position="246"/>
        <end position="293"/>
    </location>
</feature>
<comment type="caution">
    <text evidence="2">The sequence shown here is derived from an EMBL/GenBank/DDBJ whole genome shotgun (WGS) entry which is preliminary data.</text>
</comment>
<dbReference type="Proteomes" id="UP000028828">
    <property type="component" value="Unassembled WGS sequence"/>
</dbReference>
<feature type="region of interest" description="Disordered" evidence="1">
    <location>
        <begin position="724"/>
        <end position="797"/>
    </location>
</feature>
<feature type="compositionally biased region" description="Basic and acidic residues" evidence="1">
    <location>
        <begin position="747"/>
        <end position="763"/>
    </location>
</feature>
<feature type="compositionally biased region" description="Basic and acidic residues" evidence="1">
    <location>
        <begin position="772"/>
        <end position="789"/>
    </location>
</feature>
<accession>A0A086JFC9</accession>
<proteinExistence type="predicted"/>
<feature type="compositionally biased region" description="Acidic residues" evidence="1">
    <location>
        <begin position="250"/>
        <end position="265"/>
    </location>
</feature>
<reference evidence="2 3" key="1">
    <citation type="submission" date="2014-03" db="EMBL/GenBank/DDBJ databases">
        <authorList>
            <person name="Sibley D."/>
            <person name="Venepally P."/>
            <person name="Karamycheva S."/>
            <person name="Hadjithomas M."/>
            <person name="Khan A."/>
            <person name="Brunk B."/>
            <person name="Roos D."/>
            <person name="Caler E."/>
            <person name="Lorenzi H."/>
        </authorList>
    </citation>
    <scope>NUCLEOTIDE SEQUENCE [LARGE SCALE GENOMIC DNA]</scope>
    <source>
        <strain evidence="3">p89</strain>
    </source>
</reference>
<feature type="compositionally biased region" description="Basic residues" evidence="1">
    <location>
        <begin position="334"/>
        <end position="343"/>
    </location>
</feature>
<evidence type="ECO:0000256" key="1">
    <source>
        <dbReference type="SAM" id="MobiDB-lite"/>
    </source>
</evidence>
<feature type="compositionally biased region" description="Basic residues" evidence="1">
    <location>
        <begin position="735"/>
        <end position="746"/>
    </location>
</feature>
<feature type="compositionally biased region" description="Pro residues" evidence="1">
    <location>
        <begin position="283"/>
        <end position="293"/>
    </location>
</feature>
<name>A0A086JFC9_TOXGO</name>
<evidence type="ECO:0000313" key="3">
    <source>
        <dbReference type="Proteomes" id="UP000028828"/>
    </source>
</evidence>